<dbReference type="VEuPathDB" id="AmoebaDB:NfTy_079730"/>
<keyword evidence="2" id="KW-0175">Coiled coil</keyword>
<dbReference type="CDD" id="cd00593">
    <property type="entry name" value="RIBOc"/>
    <property type="match status" value="1"/>
</dbReference>
<protein>
    <recommendedName>
        <fullName evidence="3">RNase III domain-containing protein</fullName>
    </recommendedName>
</protein>
<feature type="domain" description="RNase III" evidence="3">
    <location>
        <begin position="267"/>
        <end position="393"/>
    </location>
</feature>
<dbReference type="OrthoDB" id="416741at2759"/>
<dbReference type="PANTHER" id="PTHR14950:SF37">
    <property type="entry name" value="ENDORIBONUCLEASE DICER"/>
    <property type="match status" value="1"/>
</dbReference>
<accession>A0A6A5C2V5</accession>
<feature type="coiled-coil region" evidence="2">
    <location>
        <begin position="239"/>
        <end position="276"/>
    </location>
</feature>
<dbReference type="InterPro" id="IPR036389">
    <property type="entry name" value="RNase_III_sf"/>
</dbReference>
<evidence type="ECO:0000313" key="4">
    <source>
        <dbReference type="EMBL" id="KAF0981082.1"/>
    </source>
</evidence>
<dbReference type="SMART" id="SM00535">
    <property type="entry name" value="RIBOc"/>
    <property type="match status" value="1"/>
</dbReference>
<dbReference type="InterPro" id="IPR000999">
    <property type="entry name" value="RNase_III_dom"/>
</dbReference>
<dbReference type="GO" id="GO:0006396">
    <property type="term" value="P:RNA processing"/>
    <property type="evidence" value="ECO:0007669"/>
    <property type="project" value="InterPro"/>
</dbReference>
<dbReference type="Gene3D" id="1.10.1520.10">
    <property type="entry name" value="Ribonuclease III domain"/>
    <property type="match status" value="2"/>
</dbReference>
<dbReference type="VEuPathDB" id="AmoebaDB:NF0098530"/>
<name>A0A6A5C2V5_NAEFO</name>
<dbReference type="GeneID" id="68120085"/>
<evidence type="ECO:0000256" key="1">
    <source>
        <dbReference type="ARBA" id="ARBA00022801"/>
    </source>
</evidence>
<proteinExistence type="predicted"/>
<dbReference type="SUPFAM" id="SSF69065">
    <property type="entry name" value="RNase III domain-like"/>
    <property type="match status" value="2"/>
</dbReference>
<dbReference type="RefSeq" id="XP_044565795.1">
    <property type="nucleotide sequence ID" value="XM_044703437.1"/>
</dbReference>
<evidence type="ECO:0000256" key="2">
    <source>
        <dbReference type="SAM" id="Coils"/>
    </source>
</evidence>
<comment type="caution">
    <text evidence="4">The sequence shown here is derived from an EMBL/GenBank/DDBJ whole genome shotgun (WGS) entry which is preliminary data.</text>
</comment>
<dbReference type="VEuPathDB" id="AmoebaDB:FDP41_012870"/>
<dbReference type="PANTHER" id="PTHR14950">
    <property type="entry name" value="DICER-RELATED"/>
    <property type="match status" value="1"/>
</dbReference>
<organism evidence="4 5">
    <name type="scientific">Naegleria fowleri</name>
    <name type="common">Brain eating amoeba</name>
    <dbReference type="NCBI Taxonomy" id="5763"/>
    <lineage>
        <taxon>Eukaryota</taxon>
        <taxon>Discoba</taxon>
        <taxon>Heterolobosea</taxon>
        <taxon>Tetramitia</taxon>
        <taxon>Eutetramitia</taxon>
        <taxon>Vahlkampfiidae</taxon>
        <taxon>Naegleria</taxon>
    </lineage>
</organism>
<dbReference type="AlphaFoldDB" id="A0A6A5C2V5"/>
<gene>
    <name evidence="4" type="ORF">FDP41_012870</name>
</gene>
<reference evidence="4 5" key="1">
    <citation type="journal article" date="2019" name="Sci. Rep.">
        <title>Nanopore sequencing improves the draft genome of the human pathogenic amoeba Naegleria fowleri.</title>
        <authorList>
            <person name="Liechti N."/>
            <person name="Schurch N."/>
            <person name="Bruggmann R."/>
            <person name="Wittwer M."/>
        </authorList>
    </citation>
    <scope>NUCLEOTIDE SEQUENCE [LARGE SCALE GENOMIC DNA]</scope>
    <source>
        <strain evidence="4 5">ATCC 30894</strain>
    </source>
</reference>
<dbReference type="PROSITE" id="PS50142">
    <property type="entry name" value="RNASE_3_2"/>
    <property type="match status" value="2"/>
</dbReference>
<keyword evidence="1" id="KW-0378">Hydrolase</keyword>
<evidence type="ECO:0000313" key="5">
    <source>
        <dbReference type="Proteomes" id="UP000444721"/>
    </source>
</evidence>
<evidence type="ECO:0000259" key="3">
    <source>
        <dbReference type="PROSITE" id="PS50142"/>
    </source>
</evidence>
<feature type="domain" description="RNase III" evidence="3">
    <location>
        <begin position="448"/>
        <end position="600"/>
    </location>
</feature>
<keyword evidence="5" id="KW-1185">Reference proteome</keyword>
<sequence length="746" mass="86042">MMESSSDQTSHDWNVPRNESLQSSMMMMMNHGILLSSCTSLSSYSFVTVYEFVFRESKFTTVQQSHANNNETIKDYVFQKKSHGWLEYSKQSNGFLQCKSEEKILLLDRHDEMYALEKLFVFHFTCEKPIPNQMLSRKIPEFIVASYGSFHVSCKLNKLGVFMMDDSTWCELQEIRNYLKLLISDGQLSTNLKRNDLMLYPFLSRTSPKDHFMPSLQGSLFKVIFKLDAVREIVTNQPHVSLQSQLAAQEKVLEKLENQLDHYDQLQKNIESALNISFSEDPVLLRMAFTLPSYCHANTMKRNSHERLEFMGDAVVNLASITYIVRNFRTNTTKKGDWVFANMVIIGNQNIGRIATEKLSIPPFMLNSSENHSKKSPSDVFEAIIGGYFLSKGLEKAMQLAEQTIVPPGFENTKIFRKFDSWIPDVCENGKMWTRDKDYSNLIDMSILQEAQDVVGHTFKNIDLLQEALIHHSFNETFIELSGCPEQKVLDFMRKRGMKKHTQLPVSHLYNSEQMKMLGAALLKFLVVEFVYKRFTEAQPKTLTLVTHRMIGKNDEVFQKIFHKFRFDRLSIRRAPIEDPTEVAYEVFLGILGAMYIDNNYRLFKYDLEKEFLSQQHLEELENSTDLASIHFLSRHDISVDKFFKRTVIAAFEECNISPYNVQVPKKSDLQHRVQLMYKVSPTYSPNTVDIDGLKLFTCTIQVSSDNQIIELAKGCSRTSTEEAESIAIDNALENITTPAATNDQK</sequence>
<dbReference type="Proteomes" id="UP000444721">
    <property type="component" value="Unassembled WGS sequence"/>
</dbReference>
<dbReference type="Pfam" id="PF14622">
    <property type="entry name" value="Ribonucleas_3_3"/>
    <property type="match status" value="1"/>
</dbReference>
<dbReference type="EMBL" id="VFQX01000016">
    <property type="protein sequence ID" value="KAF0981082.1"/>
    <property type="molecule type" value="Genomic_DNA"/>
</dbReference>
<dbReference type="GO" id="GO:0004525">
    <property type="term" value="F:ribonuclease III activity"/>
    <property type="evidence" value="ECO:0007669"/>
    <property type="project" value="InterPro"/>
</dbReference>